<organism evidence="8 9">
    <name type="scientific">Lysinibacillus odysseyi 34hs-1 = NBRC 100172</name>
    <dbReference type="NCBI Taxonomy" id="1220589"/>
    <lineage>
        <taxon>Bacteria</taxon>
        <taxon>Bacillati</taxon>
        <taxon>Bacillota</taxon>
        <taxon>Bacilli</taxon>
        <taxon>Bacillales</taxon>
        <taxon>Bacillaceae</taxon>
        <taxon>Lysinibacillus</taxon>
    </lineage>
</organism>
<dbReference type="GO" id="GO:0003677">
    <property type="term" value="F:DNA binding"/>
    <property type="evidence" value="ECO:0007669"/>
    <property type="project" value="UniProtKB-UniRule"/>
</dbReference>
<dbReference type="GO" id="GO:0015074">
    <property type="term" value="P:DNA integration"/>
    <property type="evidence" value="ECO:0007669"/>
    <property type="project" value="UniProtKB-KW"/>
</dbReference>
<keyword evidence="2" id="KW-0229">DNA integration</keyword>
<comment type="similarity">
    <text evidence="1">Belongs to the 'phage' integrase family.</text>
</comment>
<evidence type="ECO:0000256" key="2">
    <source>
        <dbReference type="ARBA" id="ARBA00022908"/>
    </source>
</evidence>
<dbReference type="PROSITE" id="PS51900">
    <property type="entry name" value="CB"/>
    <property type="match status" value="1"/>
</dbReference>
<dbReference type="InterPro" id="IPR011010">
    <property type="entry name" value="DNA_brk_join_enz"/>
</dbReference>
<dbReference type="RefSeq" id="WP_036150154.1">
    <property type="nucleotide sequence ID" value="NZ_AVCX01000036.1"/>
</dbReference>
<dbReference type="GO" id="GO:0006310">
    <property type="term" value="P:DNA recombination"/>
    <property type="evidence" value="ECO:0007669"/>
    <property type="project" value="UniProtKB-KW"/>
</dbReference>
<keyword evidence="4" id="KW-0233">DNA recombination</keyword>
<reference evidence="8 9" key="1">
    <citation type="submission" date="2014-02" db="EMBL/GenBank/DDBJ databases">
        <title>Draft genome sequence of Lysinibacillus odysseyi NBRC 100172.</title>
        <authorList>
            <person name="Zhang F."/>
            <person name="Wang G."/>
            <person name="Zhang L."/>
        </authorList>
    </citation>
    <scope>NUCLEOTIDE SEQUENCE [LARGE SCALE GENOMIC DNA]</scope>
    <source>
        <strain evidence="8 9">NBRC 100172</strain>
    </source>
</reference>
<evidence type="ECO:0000259" key="7">
    <source>
        <dbReference type="PROSITE" id="PS51900"/>
    </source>
</evidence>
<evidence type="ECO:0000256" key="3">
    <source>
        <dbReference type="ARBA" id="ARBA00023125"/>
    </source>
</evidence>
<dbReference type="PANTHER" id="PTHR30629:SF2">
    <property type="entry name" value="PROPHAGE INTEGRASE INTS-RELATED"/>
    <property type="match status" value="1"/>
</dbReference>
<keyword evidence="9" id="KW-1185">Reference proteome</keyword>
<dbReference type="InterPro" id="IPR050808">
    <property type="entry name" value="Phage_Integrase"/>
</dbReference>
<sequence length="396" mass="46710">MANIEKRGDNSYRFTVYLPKDATGKYPKKRKSITIDEKMTPKQLKEFLDREYLKFKDEVLSGNYTTPQRLLFKDFAEKWEKDFASTLALTTYGNHQRKLTLHVLPVIGHMRMDQINQFHLMEILREMKRQDGKEEALSYHSKQDVYRTLKSVFKYAVKWGVLEKNPMDGIEKPRPNDTVDQQKEMQVYEEEEIDTLMQLLQSEPYMWRMLFTLALAAGLRKGELLGLEWKDVDFVNKQIYIRQTIVLTKQGPHIKTTKTKNSKRYVSLPDSVIDELKAYRKFWVKEKLAMGEEWKEEEREWLFTAENGKHLYPTSPTQRWVKFTRKNEIRHIRLHDLRHTSASILIAQGVHAKIISERLGHSDISVTMNTYGHAFKSADRAAADKLDTLFRVKKQS</sequence>
<proteinExistence type="inferred from homology"/>
<feature type="domain" description="Tyr recombinase" evidence="6">
    <location>
        <begin position="183"/>
        <end position="384"/>
    </location>
</feature>
<gene>
    <name evidence="8" type="ORF">CD32_00460</name>
</gene>
<dbReference type="SUPFAM" id="SSF56349">
    <property type="entry name" value="DNA breaking-rejoining enzymes"/>
    <property type="match status" value="1"/>
</dbReference>
<evidence type="ECO:0000259" key="6">
    <source>
        <dbReference type="PROSITE" id="PS51898"/>
    </source>
</evidence>
<evidence type="ECO:0000313" key="9">
    <source>
        <dbReference type="Proteomes" id="UP000030437"/>
    </source>
</evidence>
<dbReference type="eggNOG" id="COG0582">
    <property type="taxonomic scope" value="Bacteria"/>
</dbReference>
<dbReference type="InterPro" id="IPR010998">
    <property type="entry name" value="Integrase_recombinase_N"/>
</dbReference>
<evidence type="ECO:0000313" key="8">
    <source>
        <dbReference type="EMBL" id="KGR89345.1"/>
    </source>
</evidence>
<dbReference type="STRING" id="1220589.CD32_00460"/>
<dbReference type="InterPro" id="IPR044068">
    <property type="entry name" value="CB"/>
</dbReference>
<dbReference type="InterPro" id="IPR002104">
    <property type="entry name" value="Integrase_catalytic"/>
</dbReference>
<dbReference type="Pfam" id="PF22022">
    <property type="entry name" value="Phage_int_M"/>
    <property type="match status" value="1"/>
</dbReference>
<comment type="caution">
    <text evidence="8">The sequence shown here is derived from an EMBL/GenBank/DDBJ whole genome shotgun (WGS) entry which is preliminary data.</text>
</comment>
<evidence type="ECO:0000256" key="4">
    <source>
        <dbReference type="ARBA" id="ARBA00023172"/>
    </source>
</evidence>
<protein>
    <recommendedName>
        <fullName evidence="10">Integrase</fullName>
    </recommendedName>
</protein>
<dbReference type="InterPro" id="IPR013762">
    <property type="entry name" value="Integrase-like_cat_sf"/>
</dbReference>
<dbReference type="Gene3D" id="1.10.150.130">
    <property type="match status" value="1"/>
</dbReference>
<dbReference type="CDD" id="cd01189">
    <property type="entry name" value="INT_ICEBs1_C_like"/>
    <property type="match status" value="1"/>
</dbReference>
<dbReference type="PROSITE" id="PS51898">
    <property type="entry name" value="TYR_RECOMBINASE"/>
    <property type="match status" value="1"/>
</dbReference>
<dbReference type="Proteomes" id="UP000030437">
    <property type="component" value="Unassembled WGS sequence"/>
</dbReference>
<dbReference type="EMBL" id="JPVP01000027">
    <property type="protein sequence ID" value="KGR89345.1"/>
    <property type="molecule type" value="Genomic_DNA"/>
</dbReference>
<dbReference type="PANTHER" id="PTHR30629">
    <property type="entry name" value="PROPHAGE INTEGRASE"/>
    <property type="match status" value="1"/>
</dbReference>
<feature type="domain" description="Core-binding (CB)" evidence="7">
    <location>
        <begin position="70"/>
        <end position="157"/>
    </location>
</feature>
<evidence type="ECO:0000256" key="5">
    <source>
        <dbReference type="PROSITE-ProRule" id="PRU01248"/>
    </source>
</evidence>
<evidence type="ECO:0008006" key="10">
    <source>
        <dbReference type="Google" id="ProtNLM"/>
    </source>
</evidence>
<evidence type="ECO:0000256" key="1">
    <source>
        <dbReference type="ARBA" id="ARBA00008857"/>
    </source>
</evidence>
<dbReference type="InterPro" id="IPR053876">
    <property type="entry name" value="Phage_int_M"/>
</dbReference>
<dbReference type="Gene3D" id="1.10.443.10">
    <property type="entry name" value="Intergrase catalytic core"/>
    <property type="match status" value="1"/>
</dbReference>
<name>A0A0A3J0X8_9BACI</name>
<keyword evidence="3 5" id="KW-0238">DNA-binding</keyword>
<dbReference type="Pfam" id="PF00589">
    <property type="entry name" value="Phage_integrase"/>
    <property type="match status" value="1"/>
</dbReference>
<dbReference type="AlphaFoldDB" id="A0A0A3J0X8"/>
<accession>A0A0A3J0X8</accession>